<proteinExistence type="predicted"/>
<gene>
    <name evidence="9" type="ORF">D5H78_11190</name>
</gene>
<keyword evidence="3 7" id="KW-0812">Transmembrane</keyword>
<evidence type="ECO:0000256" key="3">
    <source>
        <dbReference type="ARBA" id="ARBA00022692"/>
    </source>
</evidence>
<keyword evidence="10" id="KW-1185">Reference proteome</keyword>
<protein>
    <submittedName>
        <fullName evidence="9">PLDc_N domain-containing protein</fullName>
    </submittedName>
</protein>
<feature type="region of interest" description="Disordered" evidence="6">
    <location>
        <begin position="59"/>
        <end position="168"/>
    </location>
</feature>
<evidence type="ECO:0000256" key="2">
    <source>
        <dbReference type="ARBA" id="ARBA00022475"/>
    </source>
</evidence>
<feature type="transmembrane region" description="Helical" evidence="7">
    <location>
        <begin position="37"/>
        <end position="55"/>
    </location>
</feature>
<comment type="caution">
    <text evidence="9">The sequence shown here is derived from an EMBL/GenBank/DDBJ whole genome shotgun (WGS) entry which is preliminary data.</text>
</comment>
<keyword evidence="2" id="KW-1003">Cell membrane</keyword>
<evidence type="ECO:0000256" key="5">
    <source>
        <dbReference type="ARBA" id="ARBA00023136"/>
    </source>
</evidence>
<comment type="subcellular location">
    <subcellularLocation>
        <location evidence="1">Cell membrane</location>
        <topology evidence="1">Multi-pass membrane protein</topology>
    </subcellularLocation>
</comment>
<reference evidence="9 10" key="1">
    <citation type="submission" date="2018-09" db="EMBL/GenBank/DDBJ databases">
        <title>YIM 75000 draft genome.</title>
        <authorList>
            <person name="Tang S."/>
            <person name="Feng Y."/>
        </authorList>
    </citation>
    <scope>NUCLEOTIDE SEQUENCE [LARGE SCALE GENOMIC DNA]</scope>
    <source>
        <strain evidence="9 10">YIM 75000</strain>
    </source>
</reference>
<evidence type="ECO:0000256" key="6">
    <source>
        <dbReference type="SAM" id="MobiDB-lite"/>
    </source>
</evidence>
<evidence type="ECO:0000313" key="10">
    <source>
        <dbReference type="Proteomes" id="UP000265614"/>
    </source>
</evidence>
<organism evidence="9 10">
    <name type="scientific">Vallicoccus soli</name>
    <dbReference type="NCBI Taxonomy" id="2339232"/>
    <lineage>
        <taxon>Bacteria</taxon>
        <taxon>Bacillati</taxon>
        <taxon>Actinomycetota</taxon>
        <taxon>Actinomycetes</taxon>
        <taxon>Motilibacterales</taxon>
        <taxon>Vallicoccaceae</taxon>
        <taxon>Vallicoccus</taxon>
    </lineage>
</organism>
<dbReference type="Pfam" id="PF13396">
    <property type="entry name" value="PLDc_N"/>
    <property type="match status" value="1"/>
</dbReference>
<dbReference type="OrthoDB" id="3298527at2"/>
<evidence type="ECO:0000259" key="8">
    <source>
        <dbReference type="Pfam" id="PF13396"/>
    </source>
</evidence>
<dbReference type="Proteomes" id="UP000265614">
    <property type="component" value="Unassembled WGS sequence"/>
</dbReference>
<accession>A0A3A3ZK62</accession>
<evidence type="ECO:0000256" key="7">
    <source>
        <dbReference type="SAM" id="Phobius"/>
    </source>
</evidence>
<dbReference type="AlphaFoldDB" id="A0A3A3ZK62"/>
<name>A0A3A3ZK62_9ACTN</name>
<feature type="domain" description="Cardiolipin synthase N-terminal" evidence="8">
    <location>
        <begin position="12"/>
        <end position="57"/>
    </location>
</feature>
<feature type="compositionally biased region" description="Basic and acidic residues" evidence="6">
    <location>
        <begin position="133"/>
        <end position="150"/>
    </location>
</feature>
<dbReference type="EMBL" id="QZEZ01000004">
    <property type="protein sequence ID" value="RJK96099.1"/>
    <property type="molecule type" value="Genomic_DNA"/>
</dbReference>
<keyword evidence="4 7" id="KW-1133">Transmembrane helix</keyword>
<evidence type="ECO:0000313" key="9">
    <source>
        <dbReference type="EMBL" id="RJK96099.1"/>
    </source>
</evidence>
<feature type="compositionally biased region" description="Basic and acidic residues" evidence="6">
    <location>
        <begin position="78"/>
        <end position="102"/>
    </location>
</feature>
<dbReference type="InterPro" id="IPR027379">
    <property type="entry name" value="CLS_N"/>
</dbReference>
<sequence>MPRLLAAGLGLALVVYALIDCAQAPRREVRSLPKPAWFAVILLVPLVGAVAWLLAGRPRSGPAPEPARPVAPDDDPEFLGRLRTLDEEHEELVRRWEREERRRAARGGGATPPPVPGPAERGEQEPPGPAAPRDARAEGRGPRDPHEPDAAPRPSDGTPVDDPREPGA</sequence>
<evidence type="ECO:0000256" key="4">
    <source>
        <dbReference type="ARBA" id="ARBA00022989"/>
    </source>
</evidence>
<keyword evidence="5 7" id="KW-0472">Membrane</keyword>
<dbReference type="GO" id="GO:0005886">
    <property type="term" value="C:plasma membrane"/>
    <property type="evidence" value="ECO:0007669"/>
    <property type="project" value="UniProtKB-SubCell"/>
</dbReference>
<evidence type="ECO:0000256" key="1">
    <source>
        <dbReference type="ARBA" id="ARBA00004651"/>
    </source>
</evidence>
<dbReference type="RefSeq" id="WP_119950525.1">
    <property type="nucleotide sequence ID" value="NZ_QZEZ01000004.1"/>
</dbReference>